<proteinExistence type="predicted"/>
<keyword evidence="1" id="KW-1185">Reference proteome</keyword>
<protein>
    <submittedName>
        <fullName evidence="2">F-box domain-containing protein</fullName>
    </submittedName>
</protein>
<name>A0A1I7Z0B7_9BILA</name>
<evidence type="ECO:0000313" key="1">
    <source>
        <dbReference type="Proteomes" id="UP000095287"/>
    </source>
</evidence>
<sequence length="261" mass="30275">MDNVPALFIKSVLCISSLPDAASFQKLSSPHWSHLAADQLARRKNWNLYIDNINNLGYLENQYEHPSLFTSFDDMPYSIIERNEEREKEIASKSTKITSKQDVESVKRRFFPRINYDHLADKNLRIKNLALPYLGPHSTAFLKQQVQKQVINSVCLLGDWPQKSTAPLVEALVPQRQLRMFWCSAKMPLSKSFFESLVANWRKDDSPEEKNVYFWNKETAQPVDSGVYKHPKSQWQLTVNVTSEFTQLSFKIKKSESSRTL</sequence>
<reference evidence="2" key="1">
    <citation type="submission" date="2016-11" db="UniProtKB">
        <authorList>
            <consortium name="WormBaseParasite"/>
        </authorList>
    </citation>
    <scope>IDENTIFICATION</scope>
</reference>
<evidence type="ECO:0000313" key="2">
    <source>
        <dbReference type="WBParaSite" id="L893_g21499.t1"/>
    </source>
</evidence>
<dbReference type="AlphaFoldDB" id="A0A1I7Z0B7"/>
<dbReference type="Proteomes" id="UP000095287">
    <property type="component" value="Unplaced"/>
</dbReference>
<accession>A0A1I7Z0B7</accession>
<dbReference type="WBParaSite" id="L893_g21499.t1">
    <property type="protein sequence ID" value="L893_g21499.t1"/>
    <property type="gene ID" value="L893_g21499"/>
</dbReference>
<organism evidence="1 2">
    <name type="scientific">Steinernema glaseri</name>
    <dbReference type="NCBI Taxonomy" id="37863"/>
    <lineage>
        <taxon>Eukaryota</taxon>
        <taxon>Metazoa</taxon>
        <taxon>Ecdysozoa</taxon>
        <taxon>Nematoda</taxon>
        <taxon>Chromadorea</taxon>
        <taxon>Rhabditida</taxon>
        <taxon>Tylenchina</taxon>
        <taxon>Panagrolaimomorpha</taxon>
        <taxon>Strongyloidoidea</taxon>
        <taxon>Steinernematidae</taxon>
        <taxon>Steinernema</taxon>
    </lineage>
</organism>